<dbReference type="OrthoDB" id="6161818at2"/>
<protein>
    <submittedName>
        <fullName evidence="1">Uncharacterized protein</fullName>
    </submittedName>
</protein>
<reference evidence="1 2" key="1">
    <citation type="submission" date="2019-01" db="EMBL/GenBank/DDBJ databases">
        <title>Complete genome of a denitifying bacterium Halomons sp. BC-M4-5.</title>
        <authorList>
            <person name="Wang L."/>
            <person name="Shao Z."/>
        </authorList>
    </citation>
    <scope>NUCLEOTIDE SEQUENCE [LARGE SCALE GENOMIC DNA]</scope>
    <source>
        <strain evidence="1 2">BC-M4-5</strain>
    </source>
</reference>
<dbReference type="AlphaFoldDB" id="A0A6I6SH07"/>
<dbReference type="KEGG" id="htx:EKK97_10465"/>
<proteinExistence type="predicted"/>
<accession>A0A6I6SH07</accession>
<organism evidence="1 2">
    <name type="scientific">Billgrantia tianxiuensis</name>
    <dbReference type="NCBI Taxonomy" id="2497861"/>
    <lineage>
        <taxon>Bacteria</taxon>
        <taxon>Pseudomonadati</taxon>
        <taxon>Pseudomonadota</taxon>
        <taxon>Gammaproteobacteria</taxon>
        <taxon>Oceanospirillales</taxon>
        <taxon>Halomonadaceae</taxon>
        <taxon>Billgrantia</taxon>
    </lineage>
</organism>
<name>A0A6I6SH07_9GAMM</name>
<dbReference type="Proteomes" id="UP000464013">
    <property type="component" value="Chromosome"/>
</dbReference>
<evidence type="ECO:0000313" key="2">
    <source>
        <dbReference type="Proteomes" id="UP000464013"/>
    </source>
</evidence>
<sequence length="164" mass="18579">MMNMQASLLLLPQEQLTLASAHEMAELQRYRRLTLGFLPTAPQVSRLMASLGLQCESRLATLHQIASHLDLEACISTVPVNPPNFEVTRQHFFVVDDGMAVQLLDQAILTAVESKRFFAWLLETNATPELHRPFIDFVSEKEAECHVLLEFREHHSASLLLHHA</sequence>
<dbReference type="EMBL" id="CP035042">
    <property type="protein sequence ID" value="QHC49948.1"/>
    <property type="molecule type" value="Genomic_DNA"/>
</dbReference>
<gene>
    <name evidence="1" type="ORF">EKK97_10465</name>
</gene>
<keyword evidence="2" id="KW-1185">Reference proteome</keyword>
<evidence type="ECO:0000313" key="1">
    <source>
        <dbReference type="EMBL" id="QHC49948.1"/>
    </source>
</evidence>